<dbReference type="GO" id="GO:0048039">
    <property type="term" value="F:ubiquinone binding"/>
    <property type="evidence" value="ECO:0007669"/>
    <property type="project" value="InterPro"/>
</dbReference>
<comment type="subunit">
    <text evidence="2">Interacts with coenzyme Q.</text>
</comment>
<dbReference type="RefSeq" id="XP_009268463.1">
    <property type="nucleotide sequence ID" value="XM_009270188.1"/>
</dbReference>
<dbReference type="EMBL" id="KE007233">
    <property type="protein sequence ID" value="EOR00750.1"/>
    <property type="molecule type" value="Genomic_DNA"/>
</dbReference>
<reference evidence="6" key="1">
    <citation type="journal article" date="2013" name="BMC Genomics">
        <title>Genome and transcriptome sequencing of the halophilic fungus Wallemia ichthyophaga: haloadaptations present and absent.</title>
        <authorList>
            <person name="Zajc J."/>
            <person name="Liu Y."/>
            <person name="Dai W."/>
            <person name="Yang Z."/>
            <person name="Hu J."/>
            <person name="Gostincar C."/>
            <person name="Gunde-Cimerman N."/>
        </authorList>
    </citation>
    <scope>NUCLEOTIDE SEQUENCE [LARGE SCALE GENOMIC DNA]</scope>
    <source>
        <strain evidence="6">EXF-994 / CBS 113033</strain>
    </source>
</reference>
<dbReference type="KEGG" id="wic:J056_000560"/>
<proteinExistence type="inferred from homology"/>
<evidence type="ECO:0000313" key="5">
    <source>
        <dbReference type="EMBL" id="EOR00750.1"/>
    </source>
</evidence>
<gene>
    <name evidence="5" type="ORF">J056_000560</name>
</gene>
<name>R9AF42_WALI9</name>
<dbReference type="OrthoDB" id="292693at2759"/>
<dbReference type="Proteomes" id="UP000014064">
    <property type="component" value="Unassembled WGS sequence"/>
</dbReference>
<keyword evidence="6" id="KW-1185">Reference proteome</keyword>
<dbReference type="PANTHER" id="PTHR12901">
    <property type="entry name" value="SPERM PROTEIN HOMOLOG"/>
    <property type="match status" value="1"/>
</dbReference>
<dbReference type="Pfam" id="PF03364">
    <property type="entry name" value="Polyketide_cyc"/>
    <property type="match status" value="1"/>
</dbReference>
<dbReference type="GO" id="GO:0005739">
    <property type="term" value="C:mitochondrion"/>
    <property type="evidence" value="ECO:0007669"/>
    <property type="project" value="TreeGrafter"/>
</dbReference>
<accession>R9AF42</accession>
<dbReference type="CDD" id="cd07813">
    <property type="entry name" value="COQ10p_like"/>
    <property type="match status" value="1"/>
</dbReference>
<comment type="function">
    <text evidence="3">Required for the function of coenzyme Q in the respiratory chain. May serve as a chaperone or may be involved in the transport of Q6 from its site of synthesis to the catalytic sites of the respiratory complexes.</text>
</comment>
<dbReference type="AlphaFoldDB" id="R9AF42"/>
<feature type="domain" description="Coenzyme Q-binding protein COQ10 START" evidence="4">
    <location>
        <begin position="47"/>
        <end position="193"/>
    </location>
</feature>
<organism evidence="5 6">
    <name type="scientific">Wallemia ichthyophaga (strain EXF-994 / CBS 113033)</name>
    <dbReference type="NCBI Taxonomy" id="1299270"/>
    <lineage>
        <taxon>Eukaryota</taxon>
        <taxon>Fungi</taxon>
        <taxon>Dikarya</taxon>
        <taxon>Basidiomycota</taxon>
        <taxon>Wallemiomycotina</taxon>
        <taxon>Wallemiomycetes</taxon>
        <taxon>Wallemiales</taxon>
        <taxon>Wallemiaceae</taxon>
        <taxon>Wallemia</taxon>
    </lineage>
</organism>
<dbReference type="InterPro" id="IPR023393">
    <property type="entry name" value="START-like_dom_sf"/>
</dbReference>
<dbReference type="Gene3D" id="3.30.530.20">
    <property type="match status" value="1"/>
</dbReference>
<comment type="similarity">
    <text evidence="1">Belongs to the COQ10 family.</text>
</comment>
<dbReference type="PANTHER" id="PTHR12901:SF10">
    <property type="entry name" value="COENZYME Q-BINDING PROTEIN COQ10, MITOCHONDRIAL"/>
    <property type="match status" value="1"/>
</dbReference>
<evidence type="ECO:0000256" key="2">
    <source>
        <dbReference type="ARBA" id="ARBA00011814"/>
    </source>
</evidence>
<protein>
    <recommendedName>
        <fullName evidence="4">Coenzyme Q-binding protein COQ10 START domain-containing protein</fullName>
    </recommendedName>
</protein>
<dbReference type="GO" id="GO:0045333">
    <property type="term" value="P:cellular respiration"/>
    <property type="evidence" value="ECO:0007669"/>
    <property type="project" value="InterPro"/>
</dbReference>
<dbReference type="SUPFAM" id="SSF55961">
    <property type="entry name" value="Bet v1-like"/>
    <property type="match status" value="1"/>
</dbReference>
<evidence type="ECO:0000259" key="4">
    <source>
        <dbReference type="Pfam" id="PF03364"/>
    </source>
</evidence>
<dbReference type="InterPro" id="IPR005031">
    <property type="entry name" value="COQ10_START"/>
</dbReference>
<evidence type="ECO:0000256" key="1">
    <source>
        <dbReference type="ARBA" id="ARBA00006885"/>
    </source>
</evidence>
<dbReference type="eggNOG" id="KOG3177">
    <property type="taxonomic scope" value="Eukaryota"/>
</dbReference>
<dbReference type="GeneID" id="20373512"/>
<dbReference type="InterPro" id="IPR044996">
    <property type="entry name" value="COQ10-like"/>
</dbReference>
<evidence type="ECO:0000256" key="3">
    <source>
        <dbReference type="ARBA" id="ARBA00024947"/>
    </source>
</evidence>
<sequence>MMLGGLRGLRGVAGHATPPARSRAFITLPDFSSTSPPATYTEERLLPYAQRDLWRMVADVGRYSKFVPHCTHSRVLGSGEREREREWKQNQEQDAKLSTTTTVEAELGVGFKGFEERYTSVVTLQPFHTVTARASSQTPLFKSLETRYRFTQHSHTHTLLAIELEYAFSNPLYAALSSTFFDGVSHAMVNAFEERARVVCGRV</sequence>
<dbReference type="HOGENOM" id="CLU_079653_1_1_1"/>
<dbReference type="OMA" id="IDGPFKY"/>
<dbReference type="STRING" id="1299270.R9AF42"/>
<evidence type="ECO:0000313" key="6">
    <source>
        <dbReference type="Proteomes" id="UP000014064"/>
    </source>
</evidence>